<dbReference type="EMBL" id="FNDE01000052">
    <property type="protein sequence ID" value="SDH75505.1"/>
    <property type="molecule type" value="Genomic_DNA"/>
</dbReference>
<sequence length="76" mass="8880">MIPEFRKPYQNGELRIGKATWNEEDRSVKWAYRSRNGGISPRSPEVPIDVLCEMMVFALENGEISKEQKQRLRSLL</sequence>
<dbReference type="AlphaFoldDB" id="A0A1G8F045"/>
<organism evidence="2 3">
    <name type="scientific">Aneurinibacillus thermoaerophilus</name>
    <dbReference type="NCBI Taxonomy" id="143495"/>
    <lineage>
        <taxon>Bacteria</taxon>
        <taxon>Bacillati</taxon>
        <taxon>Bacillota</taxon>
        <taxon>Bacilli</taxon>
        <taxon>Bacillales</taxon>
        <taxon>Paenibacillaceae</taxon>
        <taxon>Aneurinibacillus group</taxon>
        <taxon>Aneurinibacillus</taxon>
    </lineage>
</organism>
<gene>
    <name evidence="1" type="ORF">K3F53_07420</name>
    <name evidence="2" type="ORF">SAMN04489735_105214</name>
</gene>
<keyword evidence="4" id="KW-1185">Reference proteome</keyword>
<name>A0A1G8F045_ANETH</name>
<proteinExistence type="predicted"/>
<dbReference type="OrthoDB" id="9994554at2"/>
<dbReference type="RefSeq" id="WP_057899155.1">
    <property type="nucleotide sequence ID" value="NZ_CP080764.1"/>
</dbReference>
<evidence type="ECO:0000313" key="1">
    <source>
        <dbReference type="EMBL" id="QYY44004.1"/>
    </source>
</evidence>
<dbReference type="EMBL" id="CP080764">
    <property type="protein sequence ID" value="QYY44004.1"/>
    <property type="molecule type" value="Genomic_DNA"/>
</dbReference>
<evidence type="ECO:0000313" key="4">
    <source>
        <dbReference type="Proteomes" id="UP000826616"/>
    </source>
</evidence>
<reference evidence="1 4" key="2">
    <citation type="submission" date="2021-08" db="EMBL/GenBank/DDBJ databases">
        <title>Complete genome sequence of the strain Aneurinibacillus thermoaerophilus CCM 8960.</title>
        <authorList>
            <person name="Musilova J."/>
            <person name="Kourilova X."/>
            <person name="Pernicova I."/>
            <person name="Bezdicek M."/>
            <person name="Lengerova M."/>
            <person name="Obruca S."/>
            <person name="Sedlar K."/>
        </authorList>
    </citation>
    <scope>NUCLEOTIDE SEQUENCE [LARGE SCALE GENOMIC DNA]</scope>
    <source>
        <strain evidence="1 4">CCM 8960</strain>
    </source>
</reference>
<accession>A0A1G8F045</accession>
<dbReference type="Proteomes" id="UP000826616">
    <property type="component" value="Chromosome"/>
</dbReference>
<evidence type="ECO:0000313" key="3">
    <source>
        <dbReference type="Proteomes" id="UP000198956"/>
    </source>
</evidence>
<dbReference type="Proteomes" id="UP000198956">
    <property type="component" value="Unassembled WGS sequence"/>
</dbReference>
<protein>
    <submittedName>
        <fullName evidence="2">Uncharacterized protein</fullName>
    </submittedName>
</protein>
<evidence type="ECO:0000313" key="2">
    <source>
        <dbReference type="EMBL" id="SDH75505.1"/>
    </source>
</evidence>
<dbReference type="GeneID" id="97141197"/>
<reference evidence="2 3" key="1">
    <citation type="submission" date="2016-10" db="EMBL/GenBank/DDBJ databases">
        <authorList>
            <person name="de Groot N.N."/>
        </authorList>
    </citation>
    <scope>NUCLEOTIDE SEQUENCE [LARGE SCALE GENOMIC DNA]</scope>
    <source>
        <strain evidence="2 3">L 420-91</strain>
    </source>
</reference>